<evidence type="ECO:0000256" key="3">
    <source>
        <dbReference type="ARBA" id="ARBA00023015"/>
    </source>
</evidence>
<dbReference type="GO" id="GO:0003723">
    <property type="term" value="F:RNA binding"/>
    <property type="evidence" value="ECO:0007669"/>
    <property type="project" value="InterPro"/>
</dbReference>
<accession>A0A6P2CDP9</accession>
<dbReference type="SUPFAM" id="SSF52172">
    <property type="entry name" value="CheY-like"/>
    <property type="match status" value="1"/>
</dbReference>
<evidence type="ECO:0000256" key="1">
    <source>
        <dbReference type="ARBA" id="ARBA00022679"/>
    </source>
</evidence>
<dbReference type="RefSeq" id="WP_010836962.1">
    <property type="nucleotide sequence ID" value="NZ_QRCM01000001.1"/>
</dbReference>
<evidence type="ECO:0000313" key="7">
    <source>
        <dbReference type="Proteomes" id="UP000471120"/>
    </source>
</evidence>
<reference evidence="6 7" key="1">
    <citation type="submission" date="2018-07" db="EMBL/GenBank/DDBJ databases">
        <title>Genome sequence of Rhodococcus rhodnii ATCC 35071 from Rhodnius prolixus.</title>
        <authorList>
            <person name="Patel V."/>
            <person name="Vogel K.J."/>
        </authorList>
    </citation>
    <scope>NUCLEOTIDE SEQUENCE [LARGE SCALE GENOMIC DNA]</scope>
    <source>
        <strain evidence="6 7">ATCC 35071</strain>
    </source>
</reference>
<dbReference type="InterPro" id="IPR005561">
    <property type="entry name" value="ANTAR"/>
</dbReference>
<dbReference type="InterPro" id="IPR036388">
    <property type="entry name" value="WH-like_DNA-bd_sf"/>
</dbReference>
<gene>
    <name evidence="6" type="ORF">DW322_00660</name>
</gene>
<dbReference type="InterPro" id="IPR012074">
    <property type="entry name" value="GAF_ANTAR"/>
</dbReference>
<dbReference type="PROSITE" id="PS50921">
    <property type="entry name" value="ANTAR"/>
    <property type="match status" value="1"/>
</dbReference>
<keyword evidence="2" id="KW-0418">Kinase</keyword>
<evidence type="ECO:0000256" key="4">
    <source>
        <dbReference type="ARBA" id="ARBA00023163"/>
    </source>
</evidence>
<organism evidence="6 7">
    <name type="scientific">Rhodococcus rhodnii</name>
    <dbReference type="NCBI Taxonomy" id="38312"/>
    <lineage>
        <taxon>Bacteria</taxon>
        <taxon>Bacillati</taxon>
        <taxon>Actinomycetota</taxon>
        <taxon>Actinomycetes</taxon>
        <taxon>Mycobacteriales</taxon>
        <taxon>Nocardiaceae</taxon>
        <taxon>Rhodococcus</taxon>
    </lineage>
</organism>
<evidence type="ECO:0000256" key="2">
    <source>
        <dbReference type="ARBA" id="ARBA00022777"/>
    </source>
</evidence>
<keyword evidence="3" id="KW-0805">Transcription regulation</keyword>
<evidence type="ECO:0000259" key="5">
    <source>
        <dbReference type="PROSITE" id="PS50921"/>
    </source>
</evidence>
<dbReference type="Gene3D" id="1.10.10.10">
    <property type="entry name" value="Winged helix-like DNA-binding domain superfamily/Winged helix DNA-binding domain"/>
    <property type="match status" value="1"/>
</dbReference>
<sequence>MRDESDAGLRLADVFRELAQVVYDADDAKQIYEAVCEVSVAVVPGCDHASIMLRRREGSTERVLTVAASDEVAARADELERITGEGPCLDALDDEAAQIESDLTSPTTRWPALAARLIAETPIRGALGFRLLVDDRKVGALNLFGDTAGDFEGENADIAVLVAAFASVAVTSAVRGEDASTLRSGIDSNREIGKAIGLLMAQHGVTDDEAFALLQRASSRAQVRIAELASRIVQGHAR</sequence>
<dbReference type="GO" id="GO:0016301">
    <property type="term" value="F:kinase activity"/>
    <property type="evidence" value="ECO:0007669"/>
    <property type="project" value="UniProtKB-KW"/>
</dbReference>
<dbReference type="InterPro" id="IPR003018">
    <property type="entry name" value="GAF"/>
</dbReference>
<keyword evidence="1" id="KW-0808">Transferase</keyword>
<dbReference type="EMBL" id="QRCM01000001">
    <property type="protein sequence ID" value="TXG89018.1"/>
    <property type="molecule type" value="Genomic_DNA"/>
</dbReference>
<protein>
    <submittedName>
        <fullName evidence="6">ANTAR domain-containing protein</fullName>
    </submittedName>
</protein>
<dbReference type="InterPro" id="IPR029016">
    <property type="entry name" value="GAF-like_dom_sf"/>
</dbReference>
<dbReference type="AlphaFoldDB" id="A0A6P2CDP9"/>
<keyword evidence="4" id="KW-0804">Transcription</keyword>
<dbReference type="Pfam" id="PF03861">
    <property type="entry name" value="ANTAR"/>
    <property type="match status" value="1"/>
</dbReference>
<dbReference type="SMART" id="SM01012">
    <property type="entry name" value="ANTAR"/>
    <property type="match status" value="1"/>
</dbReference>
<dbReference type="InterPro" id="IPR011006">
    <property type="entry name" value="CheY-like_superfamily"/>
</dbReference>
<dbReference type="PIRSF" id="PIRSF036625">
    <property type="entry name" value="GAF_ANTAR"/>
    <property type="match status" value="1"/>
</dbReference>
<dbReference type="SUPFAM" id="SSF55781">
    <property type="entry name" value="GAF domain-like"/>
    <property type="match status" value="1"/>
</dbReference>
<comment type="caution">
    <text evidence="6">The sequence shown here is derived from an EMBL/GenBank/DDBJ whole genome shotgun (WGS) entry which is preliminary data.</text>
</comment>
<dbReference type="Pfam" id="PF13185">
    <property type="entry name" value="GAF_2"/>
    <property type="match status" value="1"/>
</dbReference>
<dbReference type="Proteomes" id="UP000471120">
    <property type="component" value="Unassembled WGS sequence"/>
</dbReference>
<feature type="domain" description="ANTAR" evidence="5">
    <location>
        <begin position="172"/>
        <end position="233"/>
    </location>
</feature>
<name>A0A6P2CDP9_9NOCA</name>
<dbReference type="Gene3D" id="3.30.450.40">
    <property type="match status" value="1"/>
</dbReference>
<evidence type="ECO:0000313" key="6">
    <source>
        <dbReference type="EMBL" id="TXG89018.1"/>
    </source>
</evidence>
<proteinExistence type="predicted"/>